<feature type="domain" description="PAS" evidence="10">
    <location>
        <begin position="324"/>
        <end position="374"/>
    </location>
</feature>
<dbReference type="Pfam" id="PF13426">
    <property type="entry name" value="PAS_9"/>
    <property type="match status" value="1"/>
</dbReference>
<evidence type="ECO:0000256" key="8">
    <source>
        <dbReference type="ARBA" id="ARBA00023012"/>
    </source>
</evidence>
<keyword evidence="3" id="KW-0597">Phosphoprotein</keyword>
<evidence type="ECO:0000256" key="4">
    <source>
        <dbReference type="ARBA" id="ARBA00022679"/>
    </source>
</evidence>
<evidence type="ECO:0000256" key="5">
    <source>
        <dbReference type="ARBA" id="ARBA00022741"/>
    </source>
</evidence>
<dbReference type="InterPro" id="IPR036097">
    <property type="entry name" value="HisK_dim/P_sf"/>
</dbReference>
<keyword evidence="6" id="KW-0418">Kinase</keyword>
<evidence type="ECO:0000259" key="9">
    <source>
        <dbReference type="PROSITE" id="PS50109"/>
    </source>
</evidence>
<dbReference type="Pfam" id="PF08447">
    <property type="entry name" value="PAS_3"/>
    <property type="match status" value="1"/>
</dbReference>
<reference evidence="12 13" key="1">
    <citation type="submission" date="2023-11" db="EMBL/GenBank/DDBJ databases">
        <title>Arctic aerobic anoxygenic photoheterotroph Sediminicoccus rosea KRV36 adapts its photosynthesis to long days of polar summer.</title>
        <authorList>
            <person name="Tomasch J."/>
            <person name="Kopejtka K."/>
            <person name="Bily T."/>
            <person name="Gardiner A.T."/>
            <person name="Gardian Z."/>
            <person name="Shivaramu S."/>
            <person name="Koblizek M."/>
            <person name="Engelhardt F."/>
            <person name="Kaftan D."/>
        </authorList>
    </citation>
    <scope>NUCLEOTIDE SEQUENCE [LARGE SCALE GENOMIC DNA]</scope>
    <source>
        <strain evidence="12 13">R-30</strain>
    </source>
</reference>
<dbReference type="InterPro" id="IPR000014">
    <property type="entry name" value="PAS"/>
</dbReference>
<dbReference type="EC" id="2.7.13.3" evidence="2"/>
<evidence type="ECO:0000313" key="13">
    <source>
        <dbReference type="Proteomes" id="UP001305521"/>
    </source>
</evidence>
<evidence type="ECO:0000259" key="10">
    <source>
        <dbReference type="PROSITE" id="PS50112"/>
    </source>
</evidence>
<dbReference type="EMBL" id="CP137852">
    <property type="protein sequence ID" value="WPB84000.1"/>
    <property type="molecule type" value="Genomic_DNA"/>
</dbReference>
<feature type="domain" description="PAC" evidence="11">
    <location>
        <begin position="533"/>
        <end position="584"/>
    </location>
</feature>
<sequence length="815" mass="88866">MNETERVWEAELASHELLGTPSEREHARILRLALRLCDAPAGAIIFREGGPRTLLGPAAEASAAALDALAHRVMEAGAPQLASAPRLEAGIPLTTPGGATLGALCVLDPRAGAPPLAADRAASLHEGLLDLARIVMDQLGERRRALDQARMERDARLLRRWMAVAAEATDLESSARSAALALCEATGALTCQLWQRLGGKEPSARFLGGWSDSSFGLPDDPGAQRNLTISAPNSPTLRALREERQIIVTDVTTEDWASNPLLGPAAQRGLRSLMVSPFRLEAQGFALLIGLGEGRSNFNELSQLLDQAVSVLRPILRRIRNEDEARLMRRVVEATSDVVLITEAEPVDTPGPRIVYANPAFERETGYTQAEVLGLTPRLLQGAGTSAKARRNIRNALEAWKPVRQAVLNYRKDGSSFWSDLRISPVADSEGWFTHWVSVQRDVTLEREAEIARAEALAERDAMLARLPGVLFRFERQPDGRWFRRYASAQLEALTGFTPAEATQLGWFQAHAHPDDCDRIMALPDATIGQPESTTEFRFRHKDGRWLWIRGIQRGQVTPAGVPELMSIWTDITREKQLAEQLAHSAKLAQLGEVTTGMAHELNQPLATISMAADIMLLQLDGNDPALAPMRDRLEKIIGQTARMANLIDHMRIFGRAENLPAAPLQLRQVIHDALEMLNSKLTLSAVRVTQEVEAELPPVLGIAIPLEQVLMNLIANACDAYHAQSPEGGGERMIRLRAWRAGGEVRLEVRDAAGGIPADILPRIFEPFFTTKPEGQGTGLGLSISYGIIQDMGGRLAAENVPGGTAFTISLPAA</sequence>
<keyword evidence="4" id="KW-0808">Transferase</keyword>
<dbReference type="InterPro" id="IPR005467">
    <property type="entry name" value="His_kinase_dom"/>
</dbReference>
<evidence type="ECO:0000259" key="11">
    <source>
        <dbReference type="PROSITE" id="PS50113"/>
    </source>
</evidence>
<comment type="catalytic activity">
    <reaction evidence="1">
        <text>ATP + protein L-histidine = ADP + protein N-phospho-L-histidine.</text>
        <dbReference type="EC" id="2.7.13.3"/>
    </reaction>
</comment>
<dbReference type="Pfam" id="PF02518">
    <property type="entry name" value="HATPase_c"/>
    <property type="match status" value="1"/>
</dbReference>
<evidence type="ECO:0000256" key="2">
    <source>
        <dbReference type="ARBA" id="ARBA00012438"/>
    </source>
</evidence>
<dbReference type="SMART" id="SM00387">
    <property type="entry name" value="HATPase_c"/>
    <property type="match status" value="1"/>
</dbReference>
<dbReference type="SUPFAM" id="SSF55785">
    <property type="entry name" value="PYP-like sensor domain (PAS domain)"/>
    <property type="match status" value="2"/>
</dbReference>
<organism evidence="12 13">
    <name type="scientific">Sediminicoccus rosea</name>
    <dbReference type="NCBI Taxonomy" id="1225128"/>
    <lineage>
        <taxon>Bacteria</taxon>
        <taxon>Pseudomonadati</taxon>
        <taxon>Pseudomonadota</taxon>
        <taxon>Alphaproteobacteria</taxon>
        <taxon>Acetobacterales</taxon>
        <taxon>Roseomonadaceae</taxon>
        <taxon>Sediminicoccus</taxon>
    </lineage>
</organism>
<dbReference type="Proteomes" id="UP001305521">
    <property type="component" value="Chromosome"/>
</dbReference>
<dbReference type="PANTHER" id="PTHR43065">
    <property type="entry name" value="SENSOR HISTIDINE KINASE"/>
    <property type="match status" value="1"/>
</dbReference>
<dbReference type="SUPFAM" id="SSF47384">
    <property type="entry name" value="Homodimeric domain of signal transducing histidine kinase"/>
    <property type="match status" value="1"/>
</dbReference>
<dbReference type="Gene3D" id="3.30.450.40">
    <property type="match status" value="1"/>
</dbReference>
<keyword evidence="13" id="KW-1185">Reference proteome</keyword>
<accession>A0ABZ0PE72</accession>
<dbReference type="PROSITE" id="PS50112">
    <property type="entry name" value="PAS"/>
    <property type="match status" value="1"/>
</dbReference>
<dbReference type="Gene3D" id="3.30.565.10">
    <property type="entry name" value="Histidine kinase-like ATPase, C-terminal domain"/>
    <property type="match status" value="1"/>
</dbReference>
<keyword evidence="8" id="KW-0902">Two-component regulatory system</keyword>
<dbReference type="InterPro" id="IPR003661">
    <property type="entry name" value="HisK_dim/P_dom"/>
</dbReference>
<protein>
    <recommendedName>
        <fullName evidence="2">histidine kinase</fullName>
        <ecNumber evidence="2">2.7.13.3</ecNumber>
    </recommendedName>
</protein>
<keyword evidence="7" id="KW-0067">ATP-binding</keyword>
<dbReference type="PROSITE" id="PS50113">
    <property type="entry name" value="PAC"/>
    <property type="match status" value="2"/>
</dbReference>
<dbReference type="InterPro" id="IPR013655">
    <property type="entry name" value="PAS_fold_3"/>
</dbReference>
<dbReference type="RefSeq" id="WP_318647956.1">
    <property type="nucleotide sequence ID" value="NZ_CP137852.1"/>
</dbReference>
<gene>
    <name evidence="12" type="ORF">R9Z33_18090</name>
</gene>
<dbReference type="InterPro" id="IPR029016">
    <property type="entry name" value="GAF-like_dom_sf"/>
</dbReference>
<dbReference type="NCBIfam" id="TIGR00229">
    <property type="entry name" value="sensory_box"/>
    <property type="match status" value="2"/>
</dbReference>
<evidence type="ECO:0000256" key="7">
    <source>
        <dbReference type="ARBA" id="ARBA00022840"/>
    </source>
</evidence>
<evidence type="ECO:0000256" key="6">
    <source>
        <dbReference type="ARBA" id="ARBA00022777"/>
    </source>
</evidence>
<dbReference type="Pfam" id="PF00512">
    <property type="entry name" value="HisKA"/>
    <property type="match status" value="1"/>
</dbReference>
<dbReference type="InterPro" id="IPR004358">
    <property type="entry name" value="Sig_transdc_His_kin-like_C"/>
</dbReference>
<dbReference type="CDD" id="cd00082">
    <property type="entry name" value="HisKA"/>
    <property type="match status" value="1"/>
</dbReference>
<dbReference type="PRINTS" id="PR00344">
    <property type="entry name" value="BCTRLSENSOR"/>
</dbReference>
<proteinExistence type="predicted"/>
<dbReference type="InterPro" id="IPR003594">
    <property type="entry name" value="HATPase_dom"/>
</dbReference>
<evidence type="ECO:0000256" key="3">
    <source>
        <dbReference type="ARBA" id="ARBA00022553"/>
    </source>
</evidence>
<keyword evidence="5" id="KW-0547">Nucleotide-binding</keyword>
<dbReference type="SMART" id="SM00388">
    <property type="entry name" value="HisKA"/>
    <property type="match status" value="1"/>
</dbReference>
<dbReference type="PROSITE" id="PS50109">
    <property type="entry name" value="HIS_KIN"/>
    <property type="match status" value="1"/>
</dbReference>
<feature type="domain" description="PAC" evidence="11">
    <location>
        <begin position="401"/>
        <end position="455"/>
    </location>
</feature>
<dbReference type="Gene3D" id="3.30.450.20">
    <property type="entry name" value="PAS domain"/>
    <property type="match status" value="2"/>
</dbReference>
<dbReference type="InterPro" id="IPR000700">
    <property type="entry name" value="PAS-assoc_C"/>
</dbReference>
<dbReference type="SUPFAM" id="SSF55874">
    <property type="entry name" value="ATPase domain of HSP90 chaperone/DNA topoisomerase II/histidine kinase"/>
    <property type="match status" value="1"/>
</dbReference>
<dbReference type="InterPro" id="IPR036890">
    <property type="entry name" value="HATPase_C_sf"/>
</dbReference>
<name>A0ABZ0PE72_9PROT</name>
<dbReference type="PANTHER" id="PTHR43065:SF46">
    <property type="entry name" value="C4-DICARBOXYLATE TRANSPORT SENSOR PROTEIN DCTB"/>
    <property type="match status" value="1"/>
</dbReference>
<dbReference type="InterPro" id="IPR035965">
    <property type="entry name" value="PAS-like_dom_sf"/>
</dbReference>
<feature type="domain" description="Histidine kinase" evidence="9">
    <location>
        <begin position="597"/>
        <end position="815"/>
    </location>
</feature>
<dbReference type="SMART" id="SM00091">
    <property type="entry name" value="PAS"/>
    <property type="match status" value="2"/>
</dbReference>
<dbReference type="SMART" id="SM00086">
    <property type="entry name" value="PAC"/>
    <property type="match status" value="2"/>
</dbReference>
<dbReference type="CDD" id="cd00130">
    <property type="entry name" value="PAS"/>
    <property type="match status" value="2"/>
</dbReference>
<evidence type="ECO:0000313" key="12">
    <source>
        <dbReference type="EMBL" id="WPB84000.1"/>
    </source>
</evidence>
<dbReference type="InterPro" id="IPR001610">
    <property type="entry name" value="PAC"/>
</dbReference>
<evidence type="ECO:0000256" key="1">
    <source>
        <dbReference type="ARBA" id="ARBA00000085"/>
    </source>
</evidence>
<dbReference type="Gene3D" id="1.10.287.130">
    <property type="match status" value="1"/>
</dbReference>